<proteinExistence type="inferred from homology"/>
<dbReference type="STRING" id="439228.SAMN06295920_11344"/>
<dbReference type="AlphaFoldDB" id="A0A1T5GAP3"/>
<evidence type="ECO:0000256" key="1">
    <source>
        <dbReference type="ARBA" id="ARBA00006484"/>
    </source>
</evidence>
<dbReference type="EMBL" id="FUYM01000013">
    <property type="protein sequence ID" value="SKC05475.1"/>
    <property type="molecule type" value="Genomic_DNA"/>
</dbReference>
<dbReference type="FunFam" id="3.40.50.720:FF:000084">
    <property type="entry name" value="Short-chain dehydrogenase reductase"/>
    <property type="match status" value="1"/>
</dbReference>
<dbReference type="CDD" id="cd05233">
    <property type="entry name" value="SDR_c"/>
    <property type="match status" value="1"/>
</dbReference>
<accession>A0A1T5GAP3</accession>
<dbReference type="GO" id="GO:0016616">
    <property type="term" value="F:oxidoreductase activity, acting on the CH-OH group of donors, NAD or NADP as acceptor"/>
    <property type="evidence" value="ECO:0007669"/>
    <property type="project" value="TreeGrafter"/>
</dbReference>
<dbReference type="Gene3D" id="3.40.50.720">
    <property type="entry name" value="NAD(P)-binding Rossmann-like Domain"/>
    <property type="match status" value="1"/>
</dbReference>
<dbReference type="PRINTS" id="PR00080">
    <property type="entry name" value="SDRFAMILY"/>
</dbReference>
<organism evidence="2 3">
    <name type="scientific">Rhizorhabdus histidinilytica</name>
    <dbReference type="NCBI Taxonomy" id="439228"/>
    <lineage>
        <taxon>Bacteria</taxon>
        <taxon>Pseudomonadati</taxon>
        <taxon>Pseudomonadota</taxon>
        <taxon>Alphaproteobacteria</taxon>
        <taxon>Sphingomonadales</taxon>
        <taxon>Sphingomonadaceae</taxon>
        <taxon>Rhizorhabdus</taxon>
    </lineage>
</organism>
<dbReference type="GO" id="GO:0048038">
    <property type="term" value="F:quinone binding"/>
    <property type="evidence" value="ECO:0007669"/>
    <property type="project" value="TreeGrafter"/>
</dbReference>
<dbReference type="OrthoDB" id="9812986at2"/>
<dbReference type="Pfam" id="PF13561">
    <property type="entry name" value="adh_short_C2"/>
    <property type="match status" value="1"/>
</dbReference>
<comment type="similarity">
    <text evidence="1">Belongs to the short-chain dehydrogenases/reductases (SDR) family.</text>
</comment>
<dbReference type="GO" id="GO:0006633">
    <property type="term" value="P:fatty acid biosynthetic process"/>
    <property type="evidence" value="ECO:0007669"/>
    <property type="project" value="TreeGrafter"/>
</dbReference>
<reference evidence="3" key="1">
    <citation type="submission" date="2017-02" db="EMBL/GenBank/DDBJ databases">
        <authorList>
            <person name="Varghese N."/>
            <person name="Submissions S."/>
        </authorList>
    </citation>
    <scope>NUCLEOTIDE SEQUENCE [LARGE SCALE GENOMIC DNA]</scope>
    <source>
        <strain evidence="3">UM2</strain>
    </source>
</reference>
<keyword evidence="3" id="KW-1185">Reference proteome</keyword>
<protein>
    <submittedName>
        <fullName evidence="2">NAD(P)-dependent dehydrogenase, short-chain alcohol dehydrogenase family</fullName>
    </submittedName>
</protein>
<name>A0A1T5GAP3_9SPHN</name>
<sequence>MTIAQRLAGRIAIVTGAGAGIGRAIAVRLSQEGAFVACCDIDAAAAAETAAMLPVAGIGIACDVANEASVAAAVEAVADRAGGIDLLVNNAGIAGPQEPALTTPLDGWQRTLAVNLTGTFLMSRACLPSLIERRGAIVNVASALALVGWTDECAYGPSKAGVVQLTKGMAMDYAGRIRVNCVCPGAVRTPMLESTLPADADVEATFAEYGKIHPLHQRLAWPEEIADVVLFLGSDDASLITGVALLADAGFTAG</sequence>
<evidence type="ECO:0000313" key="2">
    <source>
        <dbReference type="EMBL" id="SKC05475.1"/>
    </source>
</evidence>
<dbReference type="PANTHER" id="PTHR42760">
    <property type="entry name" value="SHORT-CHAIN DEHYDROGENASES/REDUCTASES FAMILY MEMBER"/>
    <property type="match status" value="1"/>
</dbReference>
<dbReference type="Proteomes" id="UP000189818">
    <property type="component" value="Unassembled WGS sequence"/>
</dbReference>
<gene>
    <name evidence="2" type="ORF">SAMN06295920_11344</name>
</gene>
<dbReference type="InterPro" id="IPR002347">
    <property type="entry name" value="SDR_fam"/>
</dbReference>
<dbReference type="PANTHER" id="PTHR42760:SF122">
    <property type="entry name" value="NAD(P)-BINDING PROTEIN"/>
    <property type="match status" value="1"/>
</dbReference>
<evidence type="ECO:0000313" key="3">
    <source>
        <dbReference type="Proteomes" id="UP000189818"/>
    </source>
</evidence>
<dbReference type="InterPro" id="IPR036291">
    <property type="entry name" value="NAD(P)-bd_dom_sf"/>
</dbReference>
<dbReference type="SUPFAM" id="SSF51735">
    <property type="entry name" value="NAD(P)-binding Rossmann-fold domains"/>
    <property type="match status" value="1"/>
</dbReference>
<dbReference type="RefSeq" id="WP_079650383.1">
    <property type="nucleotide sequence ID" value="NZ_FUYM01000013.1"/>
</dbReference>
<dbReference type="PRINTS" id="PR00081">
    <property type="entry name" value="GDHRDH"/>
</dbReference>